<comment type="caution">
    <text evidence="2">The sequence shown here is derived from an EMBL/GenBank/DDBJ whole genome shotgun (WGS) entry which is preliminary data.</text>
</comment>
<evidence type="ECO:0000313" key="2">
    <source>
        <dbReference type="EMBL" id="PTW43453.1"/>
    </source>
</evidence>
<reference evidence="2 3" key="1">
    <citation type="submission" date="2018-04" db="EMBL/GenBank/DDBJ databases">
        <title>Genomic Encyclopedia of Type Strains, Phase III (KMG-III): the genomes of soil and plant-associated and newly described type strains.</title>
        <authorList>
            <person name="Whitman W."/>
        </authorList>
    </citation>
    <scope>NUCLEOTIDE SEQUENCE [LARGE SCALE GENOMIC DNA]</scope>
    <source>
        <strain evidence="2 3">MA-olki</strain>
    </source>
</reference>
<evidence type="ECO:0000259" key="1">
    <source>
        <dbReference type="PROSITE" id="PS50925"/>
    </source>
</evidence>
<name>A0A2T5TW45_9SPHN</name>
<accession>A0A2T5TW45</accession>
<proteinExistence type="predicted"/>
<evidence type="ECO:0000313" key="3">
    <source>
        <dbReference type="Proteomes" id="UP000244013"/>
    </source>
</evidence>
<organism evidence="2 3">
    <name type="scientific">Sphingomonas faeni</name>
    <dbReference type="NCBI Taxonomy" id="185950"/>
    <lineage>
        <taxon>Bacteria</taxon>
        <taxon>Pseudomonadati</taxon>
        <taxon>Pseudomonadota</taxon>
        <taxon>Alphaproteobacteria</taxon>
        <taxon>Sphingomonadales</taxon>
        <taxon>Sphingomonadaceae</taxon>
        <taxon>Sphingomonas</taxon>
    </lineage>
</organism>
<protein>
    <submittedName>
        <fullName evidence="2">FAD-dependent sensor of blue light</fullName>
    </submittedName>
</protein>
<dbReference type="Gene3D" id="3.30.70.100">
    <property type="match status" value="1"/>
</dbReference>
<dbReference type="Pfam" id="PF04940">
    <property type="entry name" value="BLUF"/>
    <property type="match status" value="1"/>
</dbReference>
<sequence>MDRIRSDPRHTDIEVLLDRSVLSRQFGSWSMRCAGGDEASAYGTSFMIGFAMGERTPSSKRLYEIVLSSDAGKAE</sequence>
<dbReference type="SUPFAM" id="SSF54975">
    <property type="entry name" value="Acylphosphatase/BLUF domain-like"/>
    <property type="match status" value="1"/>
</dbReference>
<gene>
    <name evidence="2" type="ORF">C8J25_12110</name>
</gene>
<dbReference type="InterPro" id="IPR007024">
    <property type="entry name" value="BLUF_domain"/>
</dbReference>
<dbReference type="GO" id="GO:0009882">
    <property type="term" value="F:blue light photoreceptor activity"/>
    <property type="evidence" value="ECO:0007669"/>
    <property type="project" value="InterPro"/>
</dbReference>
<dbReference type="AlphaFoldDB" id="A0A2T5TW45"/>
<dbReference type="PROSITE" id="PS50925">
    <property type="entry name" value="BLUF"/>
    <property type="match status" value="1"/>
</dbReference>
<feature type="domain" description="BLUF" evidence="1">
    <location>
        <begin position="1"/>
        <end position="32"/>
    </location>
</feature>
<dbReference type="Proteomes" id="UP000244013">
    <property type="component" value="Unassembled WGS sequence"/>
</dbReference>
<dbReference type="InterPro" id="IPR036046">
    <property type="entry name" value="Acylphosphatase-like_dom_sf"/>
</dbReference>
<dbReference type="GO" id="GO:0071949">
    <property type="term" value="F:FAD binding"/>
    <property type="evidence" value="ECO:0007669"/>
    <property type="project" value="InterPro"/>
</dbReference>
<dbReference type="EMBL" id="QAYE01000021">
    <property type="protein sequence ID" value="PTW43453.1"/>
    <property type="molecule type" value="Genomic_DNA"/>
</dbReference>